<dbReference type="PANTHER" id="PTHR10515:SF0">
    <property type="entry name" value="THYMIDINE PHOSPHORYLASE"/>
    <property type="match status" value="1"/>
</dbReference>
<dbReference type="InterPro" id="IPR017459">
    <property type="entry name" value="Glycosyl_Trfase_fam3_N_dom"/>
</dbReference>
<dbReference type="InterPro" id="IPR036320">
    <property type="entry name" value="Glycosyl_Trfase_fam3_N_dom_sf"/>
</dbReference>
<evidence type="ECO:0000259" key="6">
    <source>
        <dbReference type="SMART" id="SM00941"/>
    </source>
</evidence>
<evidence type="ECO:0000256" key="1">
    <source>
        <dbReference type="ARBA" id="ARBA00006915"/>
    </source>
</evidence>
<dbReference type="InterPro" id="IPR017872">
    <property type="entry name" value="Pyrmidine_PPase_CS"/>
</dbReference>
<dbReference type="InterPro" id="IPR035902">
    <property type="entry name" value="Nuc_phospho_transferase"/>
</dbReference>
<dbReference type="PROSITE" id="PS00647">
    <property type="entry name" value="THYMID_PHOSPHORYLASE"/>
    <property type="match status" value="1"/>
</dbReference>
<dbReference type="NCBIfam" id="TIGR02643">
    <property type="entry name" value="T_phosphoryl"/>
    <property type="match status" value="1"/>
</dbReference>
<keyword evidence="3 5" id="KW-0328">Glycosyltransferase</keyword>
<organism evidence="7 8">
    <name type="scientific">Macrophomina phaseolina</name>
    <dbReference type="NCBI Taxonomy" id="35725"/>
    <lineage>
        <taxon>Eukaryota</taxon>
        <taxon>Fungi</taxon>
        <taxon>Dikarya</taxon>
        <taxon>Ascomycota</taxon>
        <taxon>Pezizomycotina</taxon>
        <taxon>Dothideomycetes</taxon>
        <taxon>Dothideomycetes incertae sedis</taxon>
        <taxon>Botryosphaeriales</taxon>
        <taxon>Botryosphaeriaceae</taxon>
        <taxon>Macrophomina</taxon>
    </lineage>
</organism>
<dbReference type="SUPFAM" id="SSF47648">
    <property type="entry name" value="Nucleoside phosphorylase/phosphoribosyltransferase N-terminal domain"/>
    <property type="match status" value="1"/>
</dbReference>
<dbReference type="SMART" id="SM00941">
    <property type="entry name" value="PYNP_C"/>
    <property type="match status" value="1"/>
</dbReference>
<feature type="domain" description="Pyrimidine nucleoside phosphorylase C-terminal" evidence="6">
    <location>
        <begin position="351"/>
        <end position="425"/>
    </location>
</feature>
<evidence type="ECO:0000256" key="5">
    <source>
        <dbReference type="PIRNR" id="PIRNR000478"/>
    </source>
</evidence>
<dbReference type="InterPro" id="IPR018090">
    <property type="entry name" value="Pyrmidine_PPas_bac/euk"/>
</dbReference>
<accession>A0ABQ8GL77</accession>
<gene>
    <name evidence="7" type="ORF">B0J12DRAFT_331408</name>
</gene>
<reference evidence="7 8" key="1">
    <citation type="journal article" date="2021" name="Nat. Commun.">
        <title>Genetic determinants of endophytism in the Arabidopsis root mycobiome.</title>
        <authorList>
            <person name="Mesny F."/>
            <person name="Miyauchi S."/>
            <person name="Thiergart T."/>
            <person name="Pickel B."/>
            <person name="Atanasova L."/>
            <person name="Karlsson M."/>
            <person name="Huettel B."/>
            <person name="Barry K.W."/>
            <person name="Haridas S."/>
            <person name="Chen C."/>
            <person name="Bauer D."/>
            <person name="Andreopoulos W."/>
            <person name="Pangilinan J."/>
            <person name="LaButti K."/>
            <person name="Riley R."/>
            <person name="Lipzen A."/>
            <person name="Clum A."/>
            <person name="Drula E."/>
            <person name="Henrissat B."/>
            <person name="Kohler A."/>
            <person name="Grigoriev I.V."/>
            <person name="Martin F.M."/>
            <person name="Hacquard S."/>
        </authorList>
    </citation>
    <scope>NUCLEOTIDE SEQUENCE [LARGE SCALE GENOMIC DNA]</scope>
    <source>
        <strain evidence="7 8">MPI-SDFR-AT-0080</strain>
    </source>
</reference>
<dbReference type="EC" id="2.4.2.4" evidence="5"/>
<dbReference type="Pfam" id="PF00591">
    <property type="entry name" value="Glycos_transf_3"/>
    <property type="match status" value="1"/>
</dbReference>
<dbReference type="Gene3D" id="1.20.970.10">
    <property type="entry name" value="Transferase, Pyrimidine Nucleoside Phosphorylase, Chain C"/>
    <property type="match status" value="1"/>
</dbReference>
<dbReference type="SUPFAM" id="SSF52418">
    <property type="entry name" value="Nucleoside phosphorylase/phosphoribosyltransferase catalytic domain"/>
    <property type="match status" value="1"/>
</dbReference>
<dbReference type="InterPro" id="IPR000053">
    <property type="entry name" value="Thymidine/pyrmidine_PPase"/>
</dbReference>
<dbReference type="NCBIfam" id="TIGR02644">
    <property type="entry name" value="Y_phosphoryl"/>
    <property type="match status" value="1"/>
</dbReference>
<protein>
    <recommendedName>
        <fullName evidence="5">Thymidine phosphorylase</fullName>
        <shortName evidence="5">TP</shortName>
        <ecNumber evidence="5">2.4.2.4</ecNumber>
    </recommendedName>
    <alternativeName>
        <fullName evidence="5">TdRPase</fullName>
    </alternativeName>
</protein>
<dbReference type="PANTHER" id="PTHR10515">
    <property type="entry name" value="THYMIDINE PHOSPHORYLASE"/>
    <property type="match status" value="1"/>
</dbReference>
<comment type="catalytic activity">
    <reaction evidence="5">
        <text>thymidine + phosphate = 2-deoxy-alpha-D-ribose 1-phosphate + thymine</text>
        <dbReference type="Rhea" id="RHEA:16037"/>
        <dbReference type="ChEBI" id="CHEBI:17748"/>
        <dbReference type="ChEBI" id="CHEBI:17821"/>
        <dbReference type="ChEBI" id="CHEBI:43474"/>
        <dbReference type="ChEBI" id="CHEBI:57259"/>
        <dbReference type="EC" id="2.4.2.4"/>
    </reaction>
</comment>
<dbReference type="EMBL" id="JAGTJR010000005">
    <property type="protein sequence ID" value="KAH7060418.1"/>
    <property type="molecule type" value="Genomic_DNA"/>
</dbReference>
<dbReference type="Gene3D" id="3.90.1170.30">
    <property type="entry name" value="Pyrimidine nucleoside phosphorylase-like, C-terminal domain"/>
    <property type="match status" value="1"/>
</dbReference>
<sequence length="439" mass="46012">MDAWLPQEVIRRKRDGLALSTSDIQRFVAGITDKTLSEGQIAAFAMAVYMRGMTLEERIAFTAAVRDSGQVLAWGDVVAGPVVDKHSTGGVGDYVSLPLAPLLAATGCYVPMISGRGLGHTGGTLDKLESIPGYDAVPGPDVFRRVTSEVGCAIIGQTADLAPADKTLYAIRDVTATVESVDLITASILGKKLAAGLDVLVMDVKTGNGAFMARTEQAEELAGSIVAVANGAGVRTRALVTDMSAPLARSAGNAVEVEEAVALLKGEVRSPRLWEITLALAEEALVEAKIAKTREEAREKLLEAWKSGEATKRFGDMVAALGGPKDFMDRPEKYLPGAPVTMPIFADQEGVVAEVDTRSVGLAVVALGGGRRRPQDNVDPAVGFTKLAFPGEKADAQHPIGVVHARTAEQAADAALALQAAYKIGAAAMAEKEAVLMRL</sequence>
<comment type="subunit">
    <text evidence="2 5">Homodimer.</text>
</comment>
<keyword evidence="4 5" id="KW-0808">Transferase</keyword>
<dbReference type="Proteomes" id="UP000774617">
    <property type="component" value="Unassembled WGS sequence"/>
</dbReference>
<dbReference type="Gene3D" id="3.40.1030.10">
    <property type="entry name" value="Nucleoside phosphorylase/phosphoribosyltransferase catalytic domain"/>
    <property type="match status" value="1"/>
</dbReference>
<comment type="caution">
    <text evidence="7">The sequence shown here is derived from an EMBL/GenBank/DDBJ whole genome shotgun (WGS) entry which is preliminary data.</text>
</comment>
<comment type="pathway">
    <text evidence="5">Pyrimidine metabolism; dTMP biosynthesis via salvage pathway; dTMP from thymine: step 1/2.</text>
</comment>
<evidence type="ECO:0000313" key="7">
    <source>
        <dbReference type="EMBL" id="KAH7060418.1"/>
    </source>
</evidence>
<dbReference type="InterPro" id="IPR036566">
    <property type="entry name" value="PYNP-like_C_sf"/>
</dbReference>
<evidence type="ECO:0000256" key="4">
    <source>
        <dbReference type="ARBA" id="ARBA00022679"/>
    </source>
</evidence>
<dbReference type="PIRSF" id="PIRSF000478">
    <property type="entry name" value="TP_PyNP"/>
    <property type="match status" value="1"/>
</dbReference>
<proteinExistence type="inferred from homology"/>
<dbReference type="InterPro" id="IPR000312">
    <property type="entry name" value="Glycosyl_Trfase_fam3"/>
</dbReference>
<dbReference type="HAMAP" id="MF_01628">
    <property type="entry name" value="Thymid_phosp"/>
    <property type="match status" value="1"/>
</dbReference>
<evidence type="ECO:0000256" key="3">
    <source>
        <dbReference type="ARBA" id="ARBA00022676"/>
    </source>
</evidence>
<name>A0ABQ8GL77_9PEZI</name>
<dbReference type="InterPro" id="IPR013102">
    <property type="entry name" value="PYNP_C"/>
</dbReference>
<evidence type="ECO:0000256" key="2">
    <source>
        <dbReference type="ARBA" id="ARBA00011738"/>
    </source>
</evidence>
<evidence type="ECO:0000313" key="8">
    <source>
        <dbReference type="Proteomes" id="UP000774617"/>
    </source>
</evidence>
<dbReference type="NCBIfam" id="NF004490">
    <property type="entry name" value="PRK05820.1"/>
    <property type="match status" value="1"/>
</dbReference>
<dbReference type="Pfam" id="PF02885">
    <property type="entry name" value="Glycos_trans_3N"/>
    <property type="match status" value="1"/>
</dbReference>
<comment type="similarity">
    <text evidence="1 5">Belongs to the thymidine/pyrimidine-nucleoside phosphorylase family.</text>
</comment>
<dbReference type="Pfam" id="PF07831">
    <property type="entry name" value="PYNP_C"/>
    <property type="match status" value="1"/>
</dbReference>
<keyword evidence="8" id="KW-1185">Reference proteome</keyword>
<comment type="function">
    <text evidence="5">Catalyzes the reversible phosphorolysis of thymidine. The produced molecules are then utilized as carbon and energy sources or in the rescue of pyrimidine bases for nucleotide synthesis.</text>
</comment>
<dbReference type="InterPro" id="IPR013465">
    <property type="entry name" value="Thymidine_Pase"/>
</dbReference>
<dbReference type="SUPFAM" id="SSF54680">
    <property type="entry name" value="Pyrimidine nucleoside phosphorylase C-terminal domain"/>
    <property type="match status" value="1"/>
</dbReference>